<dbReference type="SUPFAM" id="SSF101386">
    <property type="entry name" value="all-alpha NTP pyrophosphatases"/>
    <property type="match status" value="1"/>
</dbReference>
<organism evidence="6 7">
    <name type="scientific">Dermatophagoides pteronyssinus</name>
    <name type="common">European house dust mite</name>
    <dbReference type="NCBI Taxonomy" id="6956"/>
    <lineage>
        <taxon>Eukaryota</taxon>
        <taxon>Metazoa</taxon>
        <taxon>Ecdysozoa</taxon>
        <taxon>Arthropoda</taxon>
        <taxon>Chelicerata</taxon>
        <taxon>Arachnida</taxon>
        <taxon>Acari</taxon>
        <taxon>Acariformes</taxon>
        <taxon>Sarcoptiformes</taxon>
        <taxon>Astigmata</taxon>
        <taxon>Psoroptidia</taxon>
        <taxon>Analgoidea</taxon>
        <taxon>Pyroglyphidae</taxon>
        <taxon>Dermatophagoidinae</taxon>
        <taxon>Dermatophagoides</taxon>
    </lineage>
</organism>
<evidence type="ECO:0000256" key="1">
    <source>
        <dbReference type="ARBA" id="ARBA00000707"/>
    </source>
</evidence>
<dbReference type="GO" id="GO:0016787">
    <property type="term" value="F:hydrolase activity"/>
    <property type="evidence" value="ECO:0007669"/>
    <property type="project" value="UniProtKB-KW"/>
</dbReference>
<keyword evidence="4" id="KW-0812">Transmembrane</keyword>
<name>A0ABQ8JDA7_DERPT</name>
<dbReference type="EC" id="3.4.19.12" evidence="2"/>
<evidence type="ECO:0000313" key="6">
    <source>
        <dbReference type="EMBL" id="KAH9420589.1"/>
    </source>
</evidence>
<dbReference type="Proteomes" id="UP000887458">
    <property type="component" value="Unassembled WGS sequence"/>
</dbReference>
<evidence type="ECO:0000259" key="5">
    <source>
        <dbReference type="PROSITE" id="PS50235"/>
    </source>
</evidence>
<dbReference type="Gene3D" id="3.90.70.10">
    <property type="entry name" value="Cysteine proteinases"/>
    <property type="match status" value="1"/>
</dbReference>
<evidence type="ECO:0000256" key="4">
    <source>
        <dbReference type="SAM" id="Phobius"/>
    </source>
</evidence>
<dbReference type="CDD" id="cd11537">
    <property type="entry name" value="NTP-PPase_RS21-C6_like"/>
    <property type="match status" value="1"/>
</dbReference>
<protein>
    <recommendedName>
        <fullName evidence="2">ubiquitinyl hydrolase 1</fullName>
        <ecNumber evidence="2">3.4.19.12</ecNumber>
    </recommendedName>
</protein>
<dbReference type="SUPFAM" id="SSF54001">
    <property type="entry name" value="Cysteine proteinases"/>
    <property type="match status" value="1"/>
</dbReference>
<comment type="caution">
    <text evidence="6">The sequence shown here is derived from an EMBL/GenBank/DDBJ whole genome shotgun (WGS) entry which is preliminary data.</text>
</comment>
<keyword evidence="4" id="KW-1133">Transmembrane helix</keyword>
<evidence type="ECO:0000256" key="3">
    <source>
        <dbReference type="SAM" id="MobiDB-lite"/>
    </source>
</evidence>
<dbReference type="PANTHER" id="PTHR21646:SF46">
    <property type="entry name" value="UBIQUITIN CARBOXYL-TERMINAL HYDROLASE"/>
    <property type="match status" value="1"/>
</dbReference>
<dbReference type="InterPro" id="IPR001394">
    <property type="entry name" value="Peptidase_C19_UCH"/>
</dbReference>
<comment type="catalytic activity">
    <reaction evidence="1">
        <text>Thiol-dependent hydrolysis of ester, thioester, amide, peptide and isopeptide bonds formed by the C-terminal Gly of ubiquitin (a 76-residue protein attached to proteins as an intracellular targeting signal).</text>
        <dbReference type="EC" id="3.4.19.12"/>
    </reaction>
</comment>
<dbReference type="EMBL" id="NJHN03000047">
    <property type="protein sequence ID" value="KAH9420589.1"/>
    <property type="molecule type" value="Genomic_DNA"/>
</dbReference>
<dbReference type="InterPro" id="IPR050185">
    <property type="entry name" value="Ub_carboxyl-term_hydrolase"/>
</dbReference>
<keyword evidence="4" id="KW-0472">Membrane</keyword>
<dbReference type="Pfam" id="PF00443">
    <property type="entry name" value="UCH"/>
    <property type="match status" value="1"/>
</dbReference>
<reference evidence="6 7" key="1">
    <citation type="journal article" date="2018" name="J. Allergy Clin. Immunol.">
        <title>High-quality assembly of Dermatophagoides pteronyssinus genome and transcriptome reveals a wide range of novel allergens.</title>
        <authorList>
            <person name="Liu X.Y."/>
            <person name="Yang K.Y."/>
            <person name="Wang M.Q."/>
            <person name="Kwok J.S."/>
            <person name="Zeng X."/>
            <person name="Yang Z."/>
            <person name="Xiao X.J."/>
            <person name="Lau C.P."/>
            <person name="Li Y."/>
            <person name="Huang Z.M."/>
            <person name="Ba J.G."/>
            <person name="Yim A.K."/>
            <person name="Ouyang C.Y."/>
            <person name="Ngai S.M."/>
            <person name="Chan T.F."/>
            <person name="Leung E.L."/>
            <person name="Liu L."/>
            <person name="Liu Z.G."/>
            <person name="Tsui S.K."/>
        </authorList>
    </citation>
    <scope>NUCLEOTIDE SEQUENCE [LARGE SCALE GENOMIC DNA]</scope>
    <source>
        <strain evidence="6">Derp</strain>
    </source>
</reference>
<dbReference type="InterPro" id="IPR038765">
    <property type="entry name" value="Papain-like_cys_pep_sf"/>
</dbReference>
<gene>
    <name evidence="6" type="primary">USP2_1</name>
    <name evidence="6" type="ORF">DERP_001016</name>
</gene>
<dbReference type="InterPro" id="IPR028889">
    <property type="entry name" value="USP"/>
</dbReference>
<dbReference type="InterPro" id="IPR018200">
    <property type="entry name" value="USP_CS"/>
</dbReference>
<dbReference type="Gene3D" id="1.10.287.1080">
    <property type="entry name" value="MazG-like"/>
    <property type="match status" value="1"/>
</dbReference>
<evidence type="ECO:0000313" key="7">
    <source>
        <dbReference type="Proteomes" id="UP000887458"/>
    </source>
</evidence>
<keyword evidence="6" id="KW-0378">Hydrolase</keyword>
<evidence type="ECO:0000256" key="2">
    <source>
        <dbReference type="ARBA" id="ARBA00012759"/>
    </source>
</evidence>
<feature type="transmembrane region" description="Helical" evidence="4">
    <location>
        <begin position="964"/>
        <end position="983"/>
    </location>
</feature>
<proteinExistence type="predicted"/>
<dbReference type="PROSITE" id="PS00972">
    <property type="entry name" value="USP_1"/>
    <property type="match status" value="1"/>
</dbReference>
<feature type="region of interest" description="Disordered" evidence="3">
    <location>
        <begin position="31"/>
        <end position="67"/>
    </location>
</feature>
<reference evidence="6 7" key="2">
    <citation type="journal article" date="2022" name="Mol. Biol. Evol.">
        <title>Comparative Genomics Reveals Insights into the Divergent Evolution of Astigmatic Mites and Household Pest Adaptations.</title>
        <authorList>
            <person name="Xiong Q."/>
            <person name="Wan A.T."/>
            <person name="Liu X."/>
            <person name="Fung C.S."/>
            <person name="Xiao X."/>
            <person name="Malainual N."/>
            <person name="Hou J."/>
            <person name="Wang L."/>
            <person name="Wang M."/>
            <person name="Yang K.Y."/>
            <person name="Cui Y."/>
            <person name="Leung E.L."/>
            <person name="Nong W."/>
            <person name="Shin S.K."/>
            <person name="Au S.W."/>
            <person name="Jeong K.Y."/>
            <person name="Chew F.T."/>
            <person name="Hui J.H."/>
            <person name="Leung T.F."/>
            <person name="Tungtrongchitr A."/>
            <person name="Zhong N."/>
            <person name="Liu Z."/>
            <person name="Tsui S.K."/>
        </authorList>
    </citation>
    <scope>NUCLEOTIDE SEQUENCE [LARGE SCALE GENOMIC DNA]</scope>
    <source>
        <strain evidence="6">Derp</strain>
    </source>
</reference>
<dbReference type="PANTHER" id="PTHR21646">
    <property type="entry name" value="UBIQUITIN CARBOXYL-TERMINAL HYDROLASE"/>
    <property type="match status" value="1"/>
</dbReference>
<dbReference type="InterPro" id="IPR025984">
    <property type="entry name" value="DCTPP"/>
</dbReference>
<dbReference type="PROSITE" id="PS50235">
    <property type="entry name" value="USP_3"/>
    <property type="match status" value="1"/>
</dbReference>
<feature type="domain" description="USP" evidence="5">
    <location>
        <begin position="117"/>
        <end position="449"/>
    </location>
</feature>
<sequence>MVFEQEITTNECEGNSCVNVANINQNNQFKTRYDDQDQQQQQQQRNSKSEHHNDDGGGGGGGNSSNVIVIDHYHDVDNNQKQILNEDEEVDSSEGPTATTIISVSNPNAFYDEPRFVGLKNLGNTCYVNSTLQALYGSNKLRQYLLSIQSSSTSPTTGRIQLSLSRLFHQMNQKGQKALPTTNRYDVIKPDEFIREFRSIKPQFVRNEQHDAQEFLTILLECIHQEDNKIQKNETTKQNFEPKNAKEAWQYHLNHVDNSFYSRLFVGQAESSLECSICQHSSVSWSSFWQLNLHLKNDNDNNDDDHKQPQQSSLSIEQCIQEYMAWETLTDAAFCENCQRRQPSRKRLTICRAPHYLIVHLKRFTHTGSKINRKVIINQTLEICGKKYDIYSCILHRGTETTGHYFTLFRPYYNSWLLFDDDQISNDSSIDWIEHWLQNYSYICFYRAIRQILNDFVVERNWEQFHQPRNILIALIGELGEIAETFQWKSDNDCNDDGLPKWTEQQRLALADELADVFLYLIQNCSGQNNHHHRNITDLLDEPPVAQLTKYNCNETVFDDGKLSFLDSDRICLLDTSLNNSFIGYFHIQTGSPSDFIISTVEFCASSSDHKLIVVDANSGNILSTFMGNDDGECLENQTFISDSNKIRIEFTAYDNDQTIMHLDQNSRREIIFNDNGHQLIKFSITKNKIIEFKSTEIPTKIDENSRYKIQIDHYQPNSVYKFIIPKVEESETEYKIGVKFEIFYLDLDFEKQDYLLICPGMKLNLWSRTKCQIITEKIVTPNNNNGGMKFWINADSAFLLIVTHNSLKSNVKMFDAYGDVANKTMKKSNHNDIPNRIKLASTQLCFEQLCINWRTTTRKEFLQEYVYHLNNYLVEHESNISMLIDTDSVLIIDTRNESVSSSSSRYNVVCRVSLAVTSPYDPEFPLVDGDQLHEMYFGSKSSIMLNGIRVTDCSYTNITLLEIIIPILIILTVFSIITILFWRLQTQLIKNRQYRAILNK</sequence>
<keyword evidence="7" id="KW-1185">Reference proteome</keyword>
<accession>A0ABQ8JDA7</accession>